<dbReference type="EMBL" id="CP114040">
    <property type="protein sequence ID" value="WAS91223.1"/>
    <property type="molecule type" value="Genomic_DNA"/>
</dbReference>
<gene>
    <name evidence="2" type="ORF">O0S08_33970</name>
</gene>
<proteinExistence type="predicted"/>
<dbReference type="RefSeq" id="WP_269033587.1">
    <property type="nucleotide sequence ID" value="NZ_CP114040.1"/>
</dbReference>
<organism evidence="2 3">
    <name type="scientific">Nannocystis punicea</name>
    <dbReference type="NCBI Taxonomy" id="2995304"/>
    <lineage>
        <taxon>Bacteria</taxon>
        <taxon>Pseudomonadati</taxon>
        <taxon>Myxococcota</taxon>
        <taxon>Polyangia</taxon>
        <taxon>Nannocystales</taxon>
        <taxon>Nannocystaceae</taxon>
        <taxon>Nannocystis</taxon>
    </lineage>
</organism>
<dbReference type="InterPro" id="IPR025391">
    <property type="entry name" value="DUF4123"/>
</dbReference>
<sequence>MGDTGTLATYAPGPWHRRPDHGALFAVYDAAAASEVLRELAGSGEPFVSLFQERGEPVLDEVAPHLVRLDPWRPWPQKVLDVAWGSAWAIFLHGPEDLQRVRKQLRRLLTVELPDARQVMFRFYDPQVLSAYLPTCTPAELGPFFGPIEAFYAFRAEGEVVDVFRRDAHGQLAVESRRGPAGA</sequence>
<evidence type="ECO:0000313" key="3">
    <source>
        <dbReference type="Proteomes" id="UP001164459"/>
    </source>
</evidence>
<reference evidence="2" key="1">
    <citation type="submission" date="2022-11" db="EMBL/GenBank/DDBJ databases">
        <title>Minimal conservation of predation-associated metabolite biosynthetic gene clusters underscores biosynthetic potential of Myxococcota including descriptions for ten novel species: Archangium lansinium sp. nov., Myxococcus landrumus sp. nov., Nannocystis bai.</title>
        <authorList>
            <person name="Ahearne A."/>
            <person name="Stevens C."/>
            <person name="Dowd S."/>
        </authorList>
    </citation>
    <scope>NUCLEOTIDE SEQUENCE</scope>
    <source>
        <strain evidence="2">Fl3</strain>
    </source>
</reference>
<dbReference type="Proteomes" id="UP001164459">
    <property type="component" value="Chromosome"/>
</dbReference>
<dbReference type="Pfam" id="PF13503">
    <property type="entry name" value="DUF4123"/>
    <property type="match status" value="1"/>
</dbReference>
<accession>A0ABY7GW73</accession>
<name>A0ABY7GW73_9BACT</name>
<keyword evidence="3" id="KW-1185">Reference proteome</keyword>
<feature type="domain" description="DUF4123" evidence="1">
    <location>
        <begin position="24"/>
        <end position="141"/>
    </location>
</feature>
<protein>
    <submittedName>
        <fullName evidence="2">DUF4123 domain-containing protein</fullName>
    </submittedName>
</protein>
<evidence type="ECO:0000313" key="2">
    <source>
        <dbReference type="EMBL" id="WAS91223.1"/>
    </source>
</evidence>
<evidence type="ECO:0000259" key="1">
    <source>
        <dbReference type="Pfam" id="PF13503"/>
    </source>
</evidence>